<accession>A0ABP1RG42</accession>
<comment type="caution">
    <text evidence="4">The sequence shown here is derived from an EMBL/GenBank/DDBJ whole genome shotgun (WGS) entry which is preliminary data.</text>
</comment>
<evidence type="ECO:0000256" key="1">
    <source>
        <dbReference type="SAM" id="MobiDB-lite"/>
    </source>
</evidence>
<evidence type="ECO:0000313" key="4">
    <source>
        <dbReference type="EMBL" id="CAL8126850.1"/>
    </source>
</evidence>
<dbReference type="SMART" id="SM00690">
    <property type="entry name" value="DM5"/>
    <property type="match status" value="1"/>
</dbReference>
<feature type="compositionally biased region" description="Low complexity" evidence="1">
    <location>
        <begin position="154"/>
        <end position="163"/>
    </location>
</feature>
<feature type="chain" id="PRO_5046453891" description="DUF243 domain-containing protein" evidence="2">
    <location>
        <begin position="16"/>
        <end position="179"/>
    </location>
</feature>
<dbReference type="Pfam" id="PF03103">
    <property type="entry name" value="DUF243"/>
    <property type="match status" value="1"/>
</dbReference>
<name>A0ABP1RG42_9HEXA</name>
<evidence type="ECO:0000259" key="3">
    <source>
        <dbReference type="SMART" id="SM00690"/>
    </source>
</evidence>
<dbReference type="PANTHER" id="PTHR31927">
    <property type="entry name" value="FI07246P-RELATED-RELATED"/>
    <property type="match status" value="1"/>
</dbReference>
<evidence type="ECO:0000256" key="2">
    <source>
        <dbReference type="SAM" id="SignalP"/>
    </source>
</evidence>
<protein>
    <recommendedName>
        <fullName evidence="3">DUF243 domain-containing protein</fullName>
    </recommendedName>
</protein>
<gene>
    <name evidence="4" type="ORF">ODALV1_LOCUS21580</name>
</gene>
<proteinExistence type="predicted"/>
<keyword evidence="5" id="KW-1185">Reference proteome</keyword>
<dbReference type="InterPro" id="IPR004145">
    <property type="entry name" value="DUF243"/>
</dbReference>
<feature type="domain" description="DUF243" evidence="3">
    <location>
        <begin position="55"/>
        <end position="154"/>
    </location>
</feature>
<dbReference type="EMBL" id="CAXLJM020000072">
    <property type="protein sequence ID" value="CAL8126850.1"/>
    <property type="molecule type" value="Genomic_DNA"/>
</dbReference>
<evidence type="ECO:0000313" key="5">
    <source>
        <dbReference type="Proteomes" id="UP001642540"/>
    </source>
</evidence>
<feature type="signal peptide" evidence="2">
    <location>
        <begin position="1"/>
        <end position="15"/>
    </location>
</feature>
<reference evidence="4 5" key="1">
    <citation type="submission" date="2024-08" db="EMBL/GenBank/DDBJ databases">
        <authorList>
            <person name="Cucini C."/>
            <person name="Frati F."/>
        </authorList>
    </citation>
    <scope>NUCLEOTIDE SEQUENCE [LARGE SCALE GENOMIC DNA]</scope>
</reference>
<dbReference type="Proteomes" id="UP001642540">
    <property type="component" value="Unassembled WGS sequence"/>
</dbReference>
<organism evidence="4 5">
    <name type="scientific">Orchesella dallaii</name>
    <dbReference type="NCBI Taxonomy" id="48710"/>
    <lineage>
        <taxon>Eukaryota</taxon>
        <taxon>Metazoa</taxon>
        <taxon>Ecdysozoa</taxon>
        <taxon>Arthropoda</taxon>
        <taxon>Hexapoda</taxon>
        <taxon>Collembola</taxon>
        <taxon>Entomobryomorpha</taxon>
        <taxon>Entomobryoidea</taxon>
        <taxon>Orchesellidae</taxon>
        <taxon>Orchesellinae</taxon>
        <taxon>Orchesella</taxon>
    </lineage>
</organism>
<sequence>MKVFLVLACAALAAAAPEPPSGYGYPSGGSNNFGGGFDSGSNGGNTIGNIQGGGGQVHRHVYVHVAPDDPEDQQARVVRIPSKNDKHVNIIFVKTPSASSSQQTEVILPEQDEQKNIVYVLVRKFDPTTDLKIRAPRPTSPSKPEVFFIRYKDQQQQNQGQQQAPPPQGNPQPVYGAPF</sequence>
<keyword evidence="2" id="KW-0732">Signal</keyword>
<feature type="region of interest" description="Disordered" evidence="1">
    <location>
        <begin position="132"/>
        <end position="179"/>
    </location>
</feature>